<dbReference type="RefSeq" id="WP_017128354.1">
    <property type="nucleotide sequence ID" value="NZ_JACAQE010000002.1"/>
</dbReference>
<evidence type="ECO:0000313" key="2">
    <source>
        <dbReference type="Proteomes" id="UP000517547"/>
    </source>
</evidence>
<comment type="caution">
    <text evidence="1">The sequence shown here is derived from an EMBL/GenBank/DDBJ whole genome shotgun (WGS) entry which is preliminary data.</text>
</comment>
<organism evidence="1 2">
    <name type="scientific">Pseudomonas gingeri</name>
    <dbReference type="NCBI Taxonomy" id="117681"/>
    <lineage>
        <taxon>Bacteria</taxon>
        <taxon>Pseudomonadati</taxon>
        <taxon>Pseudomonadota</taxon>
        <taxon>Gammaproteobacteria</taxon>
        <taxon>Pseudomonadales</taxon>
        <taxon>Pseudomonadaceae</taxon>
        <taxon>Pseudomonas</taxon>
    </lineage>
</organism>
<protein>
    <submittedName>
        <fullName evidence="1">Uncharacterized protein</fullName>
    </submittedName>
</protein>
<reference evidence="1 2" key="1">
    <citation type="submission" date="2020-04" db="EMBL/GenBank/DDBJ databases">
        <title>Molecular characterization of pseudomonads from Agaricus bisporus reveal novel blotch 2 pathogens in Western Europe.</title>
        <authorList>
            <person name="Taparia T."/>
            <person name="Krijger M."/>
            <person name="Haynes E."/>
            <person name="Elpinstone J.G."/>
            <person name="Noble R."/>
            <person name="Van Der Wolf J."/>
        </authorList>
    </citation>
    <scope>NUCLEOTIDE SEQUENCE [LARGE SCALE GENOMIC DNA]</scope>
    <source>
        <strain evidence="1 2">IPO3738</strain>
    </source>
</reference>
<evidence type="ECO:0000313" key="1">
    <source>
        <dbReference type="EMBL" id="NWC13595.1"/>
    </source>
</evidence>
<accession>A0A7Y7XX11</accession>
<dbReference type="EMBL" id="JACAQE010000002">
    <property type="protein sequence ID" value="NWC13595.1"/>
    <property type="molecule type" value="Genomic_DNA"/>
</dbReference>
<name>A0A7Y7XX11_9PSED</name>
<sequence>MTYQPLTPTCTNHHILLINSRASVLDLHAYGSERLRAGKDMIDSLSCMNLSKIDDEDLTHFIQGAALLLRDGYDIWKVIEVRALEADRERGLPVELGPRVHVDG</sequence>
<gene>
    <name evidence="1" type="ORF">HX845_08090</name>
</gene>
<proteinExistence type="predicted"/>
<dbReference type="Proteomes" id="UP000517547">
    <property type="component" value="Unassembled WGS sequence"/>
</dbReference>
<dbReference type="AlphaFoldDB" id="A0A7Y7XX11"/>